<feature type="compositionally biased region" description="Polar residues" evidence="1">
    <location>
        <begin position="181"/>
        <end position="200"/>
    </location>
</feature>
<evidence type="ECO:0000313" key="3">
    <source>
        <dbReference type="Proteomes" id="UP001396334"/>
    </source>
</evidence>
<protein>
    <submittedName>
        <fullName evidence="2">Uncharacterized protein</fullName>
    </submittedName>
</protein>
<reference evidence="2 3" key="1">
    <citation type="journal article" date="2024" name="G3 (Bethesda)">
        <title>Genome assembly of Hibiscus sabdariffa L. provides insights into metabolisms of medicinal natural products.</title>
        <authorList>
            <person name="Kim T."/>
        </authorList>
    </citation>
    <scope>NUCLEOTIDE SEQUENCE [LARGE SCALE GENOMIC DNA]</scope>
    <source>
        <strain evidence="2">TK-2024</strain>
        <tissue evidence="2">Old leaves</tissue>
    </source>
</reference>
<accession>A0ABR2NS25</accession>
<organism evidence="2 3">
    <name type="scientific">Hibiscus sabdariffa</name>
    <name type="common">roselle</name>
    <dbReference type="NCBI Taxonomy" id="183260"/>
    <lineage>
        <taxon>Eukaryota</taxon>
        <taxon>Viridiplantae</taxon>
        <taxon>Streptophyta</taxon>
        <taxon>Embryophyta</taxon>
        <taxon>Tracheophyta</taxon>
        <taxon>Spermatophyta</taxon>
        <taxon>Magnoliopsida</taxon>
        <taxon>eudicotyledons</taxon>
        <taxon>Gunneridae</taxon>
        <taxon>Pentapetalae</taxon>
        <taxon>rosids</taxon>
        <taxon>malvids</taxon>
        <taxon>Malvales</taxon>
        <taxon>Malvaceae</taxon>
        <taxon>Malvoideae</taxon>
        <taxon>Hibiscus</taxon>
    </lineage>
</organism>
<name>A0ABR2NS25_9ROSI</name>
<evidence type="ECO:0000256" key="1">
    <source>
        <dbReference type="SAM" id="MobiDB-lite"/>
    </source>
</evidence>
<dbReference type="EMBL" id="JBBPBN010000105">
    <property type="protein sequence ID" value="KAK8978954.1"/>
    <property type="molecule type" value="Genomic_DNA"/>
</dbReference>
<dbReference type="Proteomes" id="UP001396334">
    <property type="component" value="Unassembled WGS sequence"/>
</dbReference>
<comment type="caution">
    <text evidence="2">The sequence shown here is derived from an EMBL/GenBank/DDBJ whole genome shotgun (WGS) entry which is preliminary data.</text>
</comment>
<proteinExistence type="predicted"/>
<feature type="region of interest" description="Disordered" evidence="1">
    <location>
        <begin position="156"/>
        <end position="215"/>
    </location>
</feature>
<gene>
    <name evidence="2" type="ORF">V6N11_007416</name>
</gene>
<keyword evidence="3" id="KW-1185">Reference proteome</keyword>
<feature type="compositionally biased region" description="Polar residues" evidence="1">
    <location>
        <begin position="156"/>
        <end position="171"/>
    </location>
</feature>
<sequence length="311" mass="32561">MLVYSSNGGLGYNSGLHHGFAGLSMSSTQMAPVQVYSPIHSIPVFSSTPASFMARPLAATSGSLNTVPVSALTREGCSEMSSTGVSSSMETSTNAGNFPFLVVTDGSTKACWSNSDMGLSNGPSPAPVRVCDEVGSSRSGSLAQVPVQAVEVSGSSIQAQNSTMSQSQTMDQCVGPGSESVAHSSNDGVDSGSSQQTISEHSLPHSDLGLPAFSESASSTDSFRATAYRNEEVEPHVGSLVENFHPMFPVFSRILKGMPRPFAFVQKISWSSFPHALQHRRWLPALDADTPGCQALHPGGVLRTPNPPRLG</sequence>
<evidence type="ECO:0000313" key="2">
    <source>
        <dbReference type="EMBL" id="KAK8978954.1"/>
    </source>
</evidence>